<gene>
    <name evidence="2" type="ORF">C6N75_27270</name>
</gene>
<keyword evidence="1" id="KW-1133">Transmembrane helix</keyword>
<dbReference type="AlphaFoldDB" id="A0A2S9PNY3"/>
<dbReference type="OrthoDB" id="4205411at2"/>
<dbReference type="EMBL" id="PVLV01000567">
    <property type="protein sequence ID" value="PRH76130.1"/>
    <property type="molecule type" value="Genomic_DNA"/>
</dbReference>
<keyword evidence="1" id="KW-0472">Membrane</keyword>
<evidence type="ECO:0000256" key="1">
    <source>
        <dbReference type="SAM" id="Phobius"/>
    </source>
</evidence>
<proteinExistence type="predicted"/>
<evidence type="ECO:0008006" key="4">
    <source>
        <dbReference type="Google" id="ProtNLM"/>
    </source>
</evidence>
<accession>A0A2S9PNY3</accession>
<evidence type="ECO:0000313" key="2">
    <source>
        <dbReference type="EMBL" id="PRH76130.1"/>
    </source>
</evidence>
<protein>
    <recommendedName>
        <fullName evidence="4">DUF3592 domain-containing protein</fullName>
    </recommendedName>
</protein>
<name>A0A2S9PNY3_9ACTN</name>
<reference evidence="2 3" key="1">
    <citation type="submission" date="2018-03" db="EMBL/GenBank/DDBJ databases">
        <title>Novel Streptomyces sp. from soil.</title>
        <authorList>
            <person name="Tan G.Y.A."/>
            <person name="Lee Z.Y."/>
        </authorList>
    </citation>
    <scope>NUCLEOTIDE SEQUENCE [LARGE SCALE GENOMIC DNA]</scope>
    <source>
        <strain evidence="2 3">ST5x</strain>
    </source>
</reference>
<feature type="transmembrane region" description="Helical" evidence="1">
    <location>
        <begin position="12"/>
        <end position="31"/>
    </location>
</feature>
<organism evidence="2 3">
    <name type="scientific">Streptomyces solincola</name>
    <dbReference type="NCBI Taxonomy" id="2100817"/>
    <lineage>
        <taxon>Bacteria</taxon>
        <taxon>Bacillati</taxon>
        <taxon>Actinomycetota</taxon>
        <taxon>Actinomycetes</taxon>
        <taxon>Kitasatosporales</taxon>
        <taxon>Streptomycetaceae</taxon>
        <taxon>Streptomyces</taxon>
    </lineage>
</organism>
<dbReference type="RefSeq" id="WP_105871545.1">
    <property type="nucleotide sequence ID" value="NZ_PVLV01000567.1"/>
</dbReference>
<evidence type="ECO:0000313" key="3">
    <source>
        <dbReference type="Proteomes" id="UP000239322"/>
    </source>
</evidence>
<keyword evidence="3" id="KW-1185">Reference proteome</keyword>
<feature type="transmembrane region" description="Helical" evidence="1">
    <location>
        <begin position="120"/>
        <end position="139"/>
    </location>
</feature>
<sequence>MYLASEGLRTAAMAIGMLCLPLAVVVCVAVPDQLRDRRLRRRGVQADAVCVERIRTGSVVVTAIRCEFQPQTGGTVRVTVNSPVIPPEVGQALRVVYDPQDPKTASTTLRLHSNESRKTYIQQAVLVVLVATAVVLALLS</sequence>
<keyword evidence="1" id="KW-0812">Transmembrane</keyword>
<dbReference type="Proteomes" id="UP000239322">
    <property type="component" value="Unassembled WGS sequence"/>
</dbReference>
<comment type="caution">
    <text evidence="2">The sequence shown here is derived from an EMBL/GenBank/DDBJ whole genome shotgun (WGS) entry which is preliminary data.</text>
</comment>